<dbReference type="InterPro" id="IPR004360">
    <property type="entry name" value="Glyas_Fos-R_dOase_dom"/>
</dbReference>
<sequence>MTRLENTEAPRIFPTFRYQDAARMIDWLVQAFGFEVRAKYMDGNRVGHAELALGSSMIMLGSVRDDGYGQMVGEPGANGGKSVYIAVDDADVLCERARAAGARIIEEPVDRDYGSRDFICADPEGNIWCFGTYWPKAGESA</sequence>
<comment type="caution">
    <text evidence="2">The sequence shown here is derived from an EMBL/GenBank/DDBJ whole genome shotgun (WGS) entry which is preliminary data.</text>
</comment>
<dbReference type="PANTHER" id="PTHR34109:SF1">
    <property type="entry name" value="VOC DOMAIN-CONTAINING PROTEIN"/>
    <property type="match status" value="1"/>
</dbReference>
<evidence type="ECO:0000313" key="2">
    <source>
        <dbReference type="EMBL" id="MBS3649369.1"/>
    </source>
</evidence>
<dbReference type="Pfam" id="PF00903">
    <property type="entry name" value="Glyoxalase"/>
    <property type="match status" value="1"/>
</dbReference>
<organism evidence="2 3">
    <name type="scientific">Pseudaminobacter soli</name>
    <name type="common">ex Zhang et al. 2022</name>
    <dbReference type="NCBI Taxonomy" id="2831468"/>
    <lineage>
        <taxon>Bacteria</taxon>
        <taxon>Pseudomonadati</taxon>
        <taxon>Pseudomonadota</taxon>
        <taxon>Alphaproteobacteria</taxon>
        <taxon>Hyphomicrobiales</taxon>
        <taxon>Phyllobacteriaceae</taxon>
        <taxon>Pseudaminobacter</taxon>
    </lineage>
</organism>
<dbReference type="RefSeq" id="WP_188254919.1">
    <property type="nucleotide sequence ID" value="NZ_JABVCF010000005.1"/>
</dbReference>
<name>A0A942I343_9HYPH</name>
<dbReference type="InterPro" id="IPR029068">
    <property type="entry name" value="Glyas_Bleomycin-R_OHBP_Dase"/>
</dbReference>
<dbReference type="Gene3D" id="3.30.720.120">
    <property type="match status" value="1"/>
</dbReference>
<accession>A0A942I343</accession>
<dbReference type="PANTHER" id="PTHR34109">
    <property type="entry name" value="BNAUNNG04460D PROTEIN-RELATED"/>
    <property type="match status" value="1"/>
</dbReference>
<feature type="domain" description="VOC" evidence="1">
    <location>
        <begin position="10"/>
        <end position="133"/>
    </location>
</feature>
<dbReference type="PROSITE" id="PS51819">
    <property type="entry name" value="VOC"/>
    <property type="match status" value="1"/>
</dbReference>
<dbReference type="InterPro" id="IPR037523">
    <property type="entry name" value="VOC_core"/>
</dbReference>
<proteinExistence type="predicted"/>
<dbReference type="SUPFAM" id="SSF54593">
    <property type="entry name" value="Glyoxalase/Bleomycin resistance protein/Dihydroxybiphenyl dioxygenase"/>
    <property type="match status" value="1"/>
</dbReference>
<gene>
    <name evidence="2" type="ORF">KEU06_12185</name>
</gene>
<dbReference type="EMBL" id="JAGWCR010000005">
    <property type="protein sequence ID" value="MBS3649369.1"/>
    <property type="molecule type" value="Genomic_DNA"/>
</dbReference>
<keyword evidence="3" id="KW-1185">Reference proteome</keyword>
<evidence type="ECO:0000313" key="3">
    <source>
        <dbReference type="Proteomes" id="UP000680348"/>
    </source>
</evidence>
<reference evidence="2" key="1">
    <citation type="submission" date="2021-04" db="EMBL/GenBank/DDBJ databases">
        <title>Pseudaminobacter soli sp. nov., isolated from paddy soil contaminated by heavy metals.</title>
        <authorList>
            <person name="Zhang K."/>
        </authorList>
    </citation>
    <scope>NUCLEOTIDE SEQUENCE</scope>
    <source>
        <strain evidence="2">19-2017</strain>
    </source>
</reference>
<dbReference type="AlphaFoldDB" id="A0A942I343"/>
<dbReference type="Gene3D" id="3.30.720.110">
    <property type="match status" value="1"/>
</dbReference>
<evidence type="ECO:0000259" key="1">
    <source>
        <dbReference type="PROSITE" id="PS51819"/>
    </source>
</evidence>
<dbReference type="Proteomes" id="UP000680348">
    <property type="component" value="Unassembled WGS sequence"/>
</dbReference>
<protein>
    <submittedName>
        <fullName evidence="2">VOC family protein</fullName>
    </submittedName>
</protein>